<evidence type="ECO:0000313" key="2">
    <source>
        <dbReference type="EMBL" id="WPC21966.1"/>
    </source>
</evidence>
<dbReference type="RefSeq" id="WP_057774230.1">
    <property type="nucleotide sequence ID" value="NZ_BBIM01000008.1"/>
</dbReference>
<accession>A0ABZ0Q4R7</accession>
<organism evidence="2 3">
    <name type="scientific">Pediococcus inopinatus</name>
    <dbReference type="NCBI Taxonomy" id="114090"/>
    <lineage>
        <taxon>Bacteria</taxon>
        <taxon>Bacillati</taxon>
        <taxon>Bacillota</taxon>
        <taxon>Bacilli</taxon>
        <taxon>Lactobacillales</taxon>
        <taxon>Lactobacillaceae</taxon>
        <taxon>Pediococcus</taxon>
    </lineage>
</organism>
<dbReference type="EMBL" id="CP104778">
    <property type="protein sequence ID" value="WPC21966.1"/>
    <property type="molecule type" value="Genomic_DNA"/>
</dbReference>
<name>A0ABZ0Q4R7_9LACO</name>
<dbReference type="Pfam" id="PF11391">
    <property type="entry name" value="DUF2798"/>
    <property type="match status" value="1"/>
</dbReference>
<reference evidence="3" key="1">
    <citation type="submission" date="2024-06" db="EMBL/GenBank/DDBJ databases">
        <authorList>
            <person name="Chang H.C."/>
            <person name="Mun S.Y."/>
        </authorList>
    </citation>
    <scope>NUCLEOTIDE SEQUENCE [LARGE SCALE GENOMIC DNA]</scope>
    <source>
        <strain evidence="3">KT1</strain>
    </source>
</reference>
<keyword evidence="3" id="KW-1185">Reference proteome</keyword>
<feature type="transmembrane region" description="Helical" evidence="1">
    <location>
        <begin position="88"/>
        <end position="110"/>
    </location>
</feature>
<dbReference type="InterPro" id="IPR021529">
    <property type="entry name" value="DUF2798"/>
</dbReference>
<keyword evidence="1" id="KW-0812">Transmembrane</keyword>
<feature type="transmembrane region" description="Helical" evidence="1">
    <location>
        <begin position="15"/>
        <end position="36"/>
    </location>
</feature>
<keyword evidence="1" id="KW-0472">Membrane</keyword>
<evidence type="ECO:0000313" key="3">
    <source>
        <dbReference type="Proteomes" id="UP001302696"/>
    </source>
</evidence>
<sequence length="161" mass="18244">MLFRMKLPQNKKETVLFMFLISAISVNIIAPVITGFEIGFSWQTWRQVLTIIPFMWITVLVIVIFTQQPAGWLTGKIVAQEDSFAAHMVINGMCSVLLISIFMTVLGTWIGSQQISWAPIQQFFVKWPRNFAIALAVELLIAQPIAREAMQIIHKHSSVVV</sequence>
<evidence type="ECO:0008006" key="4">
    <source>
        <dbReference type="Google" id="ProtNLM"/>
    </source>
</evidence>
<protein>
    <recommendedName>
        <fullName evidence="4">Integral membrane protein</fullName>
    </recommendedName>
</protein>
<dbReference type="Proteomes" id="UP001302696">
    <property type="component" value="Chromosome"/>
</dbReference>
<proteinExistence type="predicted"/>
<feature type="transmembrane region" description="Helical" evidence="1">
    <location>
        <begin position="48"/>
        <end position="67"/>
    </location>
</feature>
<keyword evidence="1" id="KW-1133">Transmembrane helix</keyword>
<gene>
    <name evidence="2" type="ORF">N6G96_01760</name>
</gene>
<evidence type="ECO:0000256" key="1">
    <source>
        <dbReference type="SAM" id="Phobius"/>
    </source>
</evidence>